<dbReference type="PANTHER" id="PTHR43725:SF53">
    <property type="entry name" value="UDP-ARABINOSE 4-EPIMERASE 1"/>
    <property type="match status" value="1"/>
</dbReference>
<dbReference type="Gene3D" id="3.90.25.10">
    <property type="entry name" value="UDP-galactose 4-epimerase, domain 1"/>
    <property type="match status" value="1"/>
</dbReference>
<proteinExistence type="inferred from homology"/>
<dbReference type="PANTHER" id="PTHR43725">
    <property type="entry name" value="UDP-GLUCOSE 4-EPIMERASE"/>
    <property type="match status" value="1"/>
</dbReference>
<dbReference type="Pfam" id="PF01370">
    <property type="entry name" value="Epimerase"/>
    <property type="match status" value="1"/>
</dbReference>
<evidence type="ECO:0000259" key="11">
    <source>
        <dbReference type="Pfam" id="PF01370"/>
    </source>
</evidence>
<dbReference type="PATRIC" id="fig|251221.4.peg.2850"/>
<keyword evidence="7 10" id="KW-0520">NAD</keyword>
<dbReference type="NCBIfam" id="TIGR01179">
    <property type="entry name" value="galE"/>
    <property type="match status" value="1"/>
</dbReference>
<keyword evidence="13" id="KW-1185">Reference proteome</keyword>
<comment type="cofactor">
    <cofactor evidence="2 10">
        <name>NAD(+)</name>
        <dbReference type="ChEBI" id="CHEBI:57540"/>
    </cofactor>
</comment>
<dbReference type="EC" id="5.1.3.2" evidence="5 10"/>
<name>Q7NGR8_GLOVI</name>
<accession>Q7NGR8</accession>
<dbReference type="eggNOG" id="COG1087">
    <property type="taxonomic scope" value="Bacteria"/>
</dbReference>
<dbReference type="Gene3D" id="3.40.50.720">
    <property type="entry name" value="NAD(P)-binding Rossmann-like Domain"/>
    <property type="match status" value="1"/>
</dbReference>
<comment type="catalytic activity">
    <reaction evidence="1 10">
        <text>UDP-alpha-D-glucose = UDP-alpha-D-galactose</text>
        <dbReference type="Rhea" id="RHEA:22168"/>
        <dbReference type="ChEBI" id="CHEBI:58885"/>
        <dbReference type="ChEBI" id="CHEBI:66914"/>
        <dbReference type="EC" id="5.1.3.2"/>
    </reaction>
</comment>
<dbReference type="AlphaFoldDB" id="Q7NGR8"/>
<comment type="subunit">
    <text evidence="10">Homodimer.</text>
</comment>
<dbReference type="EMBL" id="BA000045">
    <property type="protein sequence ID" value="BAC90761.1"/>
    <property type="molecule type" value="Genomic_DNA"/>
</dbReference>
<dbReference type="STRING" id="251221.gene:10760323"/>
<evidence type="ECO:0000256" key="4">
    <source>
        <dbReference type="ARBA" id="ARBA00007637"/>
    </source>
</evidence>
<dbReference type="GO" id="GO:0003978">
    <property type="term" value="F:UDP-glucose 4-epimerase activity"/>
    <property type="evidence" value="ECO:0007669"/>
    <property type="project" value="UniProtKB-UniRule"/>
</dbReference>
<dbReference type="InterPro" id="IPR005886">
    <property type="entry name" value="UDP_G4E"/>
</dbReference>
<gene>
    <name evidence="12" type="ordered locus">glr2820</name>
</gene>
<dbReference type="InterPro" id="IPR036291">
    <property type="entry name" value="NAD(P)-bd_dom_sf"/>
</dbReference>
<dbReference type="OrthoDB" id="9801785at2"/>
<evidence type="ECO:0000256" key="10">
    <source>
        <dbReference type="RuleBase" id="RU366046"/>
    </source>
</evidence>
<comment type="similarity">
    <text evidence="4 10">Belongs to the NAD(P)-dependent epimerase/dehydratase family.</text>
</comment>
<evidence type="ECO:0000256" key="5">
    <source>
        <dbReference type="ARBA" id="ARBA00013189"/>
    </source>
</evidence>
<reference evidence="12 13" key="1">
    <citation type="journal article" date="2003" name="DNA Res.">
        <title>Complete genome structure of Gloeobacter violaceus PCC 7421, a cyanobacterium that lacks thylakoids.</title>
        <authorList>
            <person name="Nakamura Y."/>
            <person name="Kaneko T."/>
            <person name="Sato S."/>
            <person name="Mimuro M."/>
            <person name="Miyashita H."/>
            <person name="Tsuchiya T."/>
            <person name="Sasamoto S."/>
            <person name="Watanabe A."/>
            <person name="Kawashima K."/>
            <person name="Kishida Y."/>
            <person name="Kiyokawa C."/>
            <person name="Kohara M."/>
            <person name="Matsumoto M."/>
            <person name="Matsuno A."/>
            <person name="Nakazaki N."/>
            <person name="Shimpo S."/>
            <person name="Takeuchi C."/>
            <person name="Yamada M."/>
            <person name="Tabata S."/>
        </authorList>
    </citation>
    <scope>NUCLEOTIDE SEQUENCE [LARGE SCALE GENOMIC DNA]</scope>
    <source>
        <strain evidence="13">ATCC 29082 / PCC 7421</strain>
    </source>
</reference>
<comment type="pathway">
    <text evidence="3 10">Carbohydrate metabolism; galactose metabolism.</text>
</comment>
<dbReference type="PhylomeDB" id="Q7NGR8"/>
<evidence type="ECO:0000256" key="7">
    <source>
        <dbReference type="ARBA" id="ARBA00023027"/>
    </source>
</evidence>
<evidence type="ECO:0000256" key="6">
    <source>
        <dbReference type="ARBA" id="ARBA00018569"/>
    </source>
</evidence>
<evidence type="ECO:0000256" key="1">
    <source>
        <dbReference type="ARBA" id="ARBA00000083"/>
    </source>
</evidence>
<dbReference type="EnsemblBacteria" id="BAC90761">
    <property type="protein sequence ID" value="BAC90761"/>
    <property type="gene ID" value="BAC90761"/>
</dbReference>
<keyword evidence="8 10" id="KW-0413">Isomerase</keyword>
<dbReference type="Proteomes" id="UP000000557">
    <property type="component" value="Chromosome"/>
</dbReference>
<evidence type="ECO:0000256" key="9">
    <source>
        <dbReference type="ARBA" id="ARBA00023277"/>
    </source>
</evidence>
<dbReference type="SUPFAM" id="SSF51735">
    <property type="entry name" value="NAD(P)-binding Rossmann-fold domains"/>
    <property type="match status" value="1"/>
</dbReference>
<dbReference type="HOGENOM" id="CLU_007383_1_10_3"/>
<evidence type="ECO:0000313" key="13">
    <source>
        <dbReference type="Proteomes" id="UP000000557"/>
    </source>
</evidence>
<dbReference type="InParanoid" id="Q7NGR8"/>
<dbReference type="UniPathway" id="UPA00214"/>
<dbReference type="GO" id="GO:0006012">
    <property type="term" value="P:galactose metabolic process"/>
    <property type="evidence" value="ECO:0007669"/>
    <property type="project" value="UniProtKB-UniPathway"/>
</dbReference>
<sequence length="334" mass="36485">MWSCTTRQSAMILVTGGAGYIGSHVVLALQAAGFEILVYDNLVYGHAEFVPAPMLIRGDLEDRVGLARLFAAHPIEAVIHMAAYAYVGESVTKPAVYYRNNVHGTLCLLEAMVEADVKQIVFSSTCATYGEPEQIPITETHPQRPINPYGFTKLVVERMLRDFDRAYGLRSVVFRYFNAAGADPDARVGEDHDPETHIIPLVLDVAIGRRPHITVFGSDYETPDGTCVRDYIHVSDLADAHVLGLKYLKSGGPTEVFNLGNGSGFSVQQVIDTAGQVAGREIAVQMGARRPGDPATLVGSAERARAILGWQPRFADLQTIVSTAWTWHQKRFGG</sequence>
<evidence type="ECO:0000313" key="12">
    <source>
        <dbReference type="EMBL" id="BAC90761.1"/>
    </source>
</evidence>
<evidence type="ECO:0000256" key="2">
    <source>
        <dbReference type="ARBA" id="ARBA00001911"/>
    </source>
</evidence>
<dbReference type="KEGG" id="gvi:glr2820"/>
<feature type="domain" description="NAD-dependent epimerase/dehydratase" evidence="11">
    <location>
        <begin position="12"/>
        <end position="260"/>
    </location>
</feature>
<keyword evidence="9 10" id="KW-0119">Carbohydrate metabolism</keyword>
<evidence type="ECO:0000256" key="8">
    <source>
        <dbReference type="ARBA" id="ARBA00023235"/>
    </source>
</evidence>
<dbReference type="CDD" id="cd05247">
    <property type="entry name" value="UDP_G4E_1_SDR_e"/>
    <property type="match status" value="1"/>
</dbReference>
<organism evidence="12 13">
    <name type="scientific">Gloeobacter violaceus (strain ATCC 29082 / PCC 7421)</name>
    <dbReference type="NCBI Taxonomy" id="251221"/>
    <lineage>
        <taxon>Bacteria</taxon>
        <taxon>Bacillati</taxon>
        <taxon>Cyanobacteriota</taxon>
        <taxon>Cyanophyceae</taxon>
        <taxon>Gloeobacterales</taxon>
        <taxon>Gloeobacteraceae</taxon>
        <taxon>Gloeobacter</taxon>
    </lineage>
</organism>
<reference evidence="12 13" key="2">
    <citation type="journal article" date="2003" name="DNA Res.">
        <title>Complete genome structure of Gloeobacter violaceus PCC 7421, a cyanobacterium that lacks thylakoids (supplement).</title>
        <authorList>
            <person name="Nakamura Y."/>
            <person name="Kaneko T."/>
            <person name="Sato S."/>
            <person name="Mimuro M."/>
            <person name="Miyashita H."/>
            <person name="Tsuchiya T."/>
            <person name="Sasamoto S."/>
            <person name="Watanabe A."/>
            <person name="Kawashima K."/>
            <person name="Kishida Y."/>
            <person name="Kiyokawa C."/>
            <person name="Kohara M."/>
            <person name="Matsumoto M."/>
            <person name="Matsuno A."/>
            <person name="Nakazaki N."/>
            <person name="Shimpo S."/>
            <person name="Takeuchi C."/>
            <person name="Yamada M."/>
            <person name="Tabata S."/>
        </authorList>
    </citation>
    <scope>NUCLEOTIDE SEQUENCE [LARGE SCALE GENOMIC DNA]</scope>
    <source>
        <strain evidence="13">ATCC 29082 / PCC 7421</strain>
    </source>
</reference>
<evidence type="ECO:0000256" key="3">
    <source>
        <dbReference type="ARBA" id="ARBA00004947"/>
    </source>
</evidence>
<protein>
    <recommendedName>
        <fullName evidence="6 10">UDP-glucose 4-epimerase</fullName>
        <ecNumber evidence="5 10">5.1.3.2</ecNumber>
    </recommendedName>
</protein>
<dbReference type="InterPro" id="IPR001509">
    <property type="entry name" value="Epimerase_deHydtase"/>
</dbReference>